<dbReference type="EMBL" id="AZGF01000015">
    <property type="protein sequence ID" value="KRM11746.1"/>
    <property type="molecule type" value="Genomic_DNA"/>
</dbReference>
<dbReference type="InterPro" id="IPR036610">
    <property type="entry name" value="PEBP-like_sf"/>
</dbReference>
<dbReference type="PANTHER" id="PTHR30289">
    <property type="entry name" value="UNCHARACTERIZED PROTEIN YBCL-RELATED"/>
    <property type="match status" value="1"/>
</dbReference>
<evidence type="ECO:0000313" key="3">
    <source>
        <dbReference type="Proteomes" id="UP000051820"/>
    </source>
</evidence>
<accession>A0A0R1W2D8</accession>
<dbReference type="Proteomes" id="UP000051820">
    <property type="component" value="Unassembled WGS sequence"/>
</dbReference>
<gene>
    <name evidence="2" type="ORF">FD16_GL000535</name>
</gene>
<comment type="caution">
    <text evidence="2">The sequence shown here is derived from an EMBL/GenBank/DDBJ whole genome shotgun (WGS) entry which is preliminary data.</text>
</comment>
<dbReference type="SUPFAM" id="SSF49777">
    <property type="entry name" value="PEBP-like"/>
    <property type="match status" value="1"/>
</dbReference>
<dbReference type="PANTHER" id="PTHR30289:SF1">
    <property type="entry name" value="PEBP (PHOSPHATIDYLETHANOLAMINE-BINDING PROTEIN) FAMILY PROTEIN"/>
    <property type="match status" value="1"/>
</dbReference>
<dbReference type="CDD" id="cd00865">
    <property type="entry name" value="PEBP_bact_arch"/>
    <property type="match status" value="1"/>
</dbReference>
<protein>
    <submittedName>
        <fullName evidence="2">Phospholipid-binding protein</fullName>
    </submittedName>
</protein>
<evidence type="ECO:0000256" key="1">
    <source>
        <dbReference type="SAM" id="MobiDB-lite"/>
    </source>
</evidence>
<dbReference type="Pfam" id="PF01161">
    <property type="entry name" value="PBP"/>
    <property type="match status" value="1"/>
</dbReference>
<dbReference type="AlphaFoldDB" id="A0A0R1W2D8"/>
<dbReference type="eggNOG" id="COG1881">
    <property type="taxonomic scope" value="Bacteria"/>
</dbReference>
<evidence type="ECO:0000313" key="2">
    <source>
        <dbReference type="EMBL" id="KRM11746.1"/>
    </source>
</evidence>
<name>A0A0R1W2D8_9LACO</name>
<proteinExistence type="predicted"/>
<dbReference type="InterPro" id="IPR008914">
    <property type="entry name" value="PEBP"/>
</dbReference>
<dbReference type="STRING" id="1423807.FD16_GL000535"/>
<dbReference type="Gene3D" id="3.90.280.10">
    <property type="entry name" value="PEBP-like"/>
    <property type="match status" value="1"/>
</dbReference>
<sequence length="181" mass="20168">MKLTKSYQGGHFMQVNIPTENNLLPDRYGKYADEADRYNGRPVVSFPFSISDVPAGTKTLAIRFIDHDSIPVAGFTWIHWTAVNIDPSITEFPADASRHHDFDMTQGKNSSAGHLVGETDPKSSQGYTGPTPPNSDHAYTLTVYALDTELPLHEGYWLNEFYHASEGHIIDSVSQDVISRK</sequence>
<reference evidence="2 3" key="1">
    <citation type="journal article" date="2015" name="Genome Announc.">
        <title>Expanding the biotechnology potential of lactobacilli through comparative genomics of 213 strains and associated genera.</title>
        <authorList>
            <person name="Sun Z."/>
            <person name="Harris H.M."/>
            <person name="McCann A."/>
            <person name="Guo C."/>
            <person name="Argimon S."/>
            <person name="Zhang W."/>
            <person name="Yang X."/>
            <person name="Jeffery I.B."/>
            <person name="Cooney J.C."/>
            <person name="Kagawa T.F."/>
            <person name="Liu W."/>
            <person name="Song Y."/>
            <person name="Salvetti E."/>
            <person name="Wrobel A."/>
            <person name="Rasinkangas P."/>
            <person name="Parkhill J."/>
            <person name="Rea M.C."/>
            <person name="O'Sullivan O."/>
            <person name="Ritari J."/>
            <person name="Douillard F.P."/>
            <person name="Paul Ross R."/>
            <person name="Yang R."/>
            <person name="Briner A.E."/>
            <person name="Felis G.E."/>
            <person name="de Vos W.M."/>
            <person name="Barrangou R."/>
            <person name="Klaenhammer T.R."/>
            <person name="Caufield P.W."/>
            <person name="Cui Y."/>
            <person name="Zhang H."/>
            <person name="O'Toole P.W."/>
        </authorList>
    </citation>
    <scope>NUCLEOTIDE SEQUENCE [LARGE SCALE GENOMIC DNA]</scope>
    <source>
        <strain evidence="2 3">DSM 5007</strain>
    </source>
</reference>
<keyword evidence="3" id="KW-1185">Reference proteome</keyword>
<organism evidence="2 3">
    <name type="scientific">Paucilactobacillus suebicus DSM 5007 = KCTC 3549</name>
    <dbReference type="NCBI Taxonomy" id="1423807"/>
    <lineage>
        <taxon>Bacteria</taxon>
        <taxon>Bacillati</taxon>
        <taxon>Bacillota</taxon>
        <taxon>Bacilli</taxon>
        <taxon>Lactobacillales</taxon>
        <taxon>Lactobacillaceae</taxon>
        <taxon>Paucilactobacillus</taxon>
    </lineage>
</organism>
<dbReference type="NCBIfam" id="TIGR00481">
    <property type="entry name" value="YbhB/YbcL family Raf kinase inhibitor-like protein"/>
    <property type="match status" value="1"/>
</dbReference>
<feature type="region of interest" description="Disordered" evidence="1">
    <location>
        <begin position="100"/>
        <end position="134"/>
    </location>
</feature>
<dbReference type="InterPro" id="IPR005247">
    <property type="entry name" value="YbhB_YbcL/LppC-like"/>
</dbReference>
<dbReference type="PATRIC" id="fig|1423807.3.peg.543"/>